<name>A0A0D7AID1_9AGAR</name>
<dbReference type="EMBL" id="KN881675">
    <property type="protein sequence ID" value="KIY50603.1"/>
    <property type="molecule type" value="Genomic_DNA"/>
</dbReference>
<feature type="region of interest" description="Disordered" evidence="1">
    <location>
        <begin position="259"/>
        <end position="289"/>
    </location>
</feature>
<dbReference type="Proteomes" id="UP000054144">
    <property type="component" value="Unassembled WGS sequence"/>
</dbReference>
<evidence type="ECO:0000256" key="1">
    <source>
        <dbReference type="SAM" id="MobiDB-lite"/>
    </source>
</evidence>
<dbReference type="InterPro" id="IPR029033">
    <property type="entry name" value="His_PPase_superfam"/>
</dbReference>
<dbReference type="OrthoDB" id="414418at2759"/>
<dbReference type="PANTHER" id="PTHR16469:SF51">
    <property type="entry name" value="TRANSCRIPTION FACTOR TAU 55 KDA SUBUNIT"/>
    <property type="match status" value="1"/>
</dbReference>
<sequence length="289" mass="31679">MAPIIYILRHGFRLNWVTQKWESPTGLERDPPLAAFGLTQSQEVADYFLSLPEDERPTLIFSSPYYRCLQTVQPTARALCRPIFVEHALSEWYSPVTPGTGLHPRASPAADLKKYVPEIDAEAWSTIWYPSRKGEDVDDVHDRVAGFLEIFIPELEHRFPNHERILLVSHAATIAALAGELLGSRDLHIRVGTCTLIEAVPRAGAAAVGKVTGKWTTPKLAAGELENVDTDLAEGSHLSGGSQRDWGLDDVVIQDGKVISDSGIPGTENEADEPVGPQVCSRAPRTSNL</sequence>
<dbReference type="AlphaFoldDB" id="A0A0D7AID1"/>
<dbReference type="CDD" id="cd07040">
    <property type="entry name" value="HP"/>
    <property type="match status" value="1"/>
</dbReference>
<gene>
    <name evidence="2" type="ORF">FISHEDRAFT_64781</name>
</gene>
<dbReference type="InterPro" id="IPR051710">
    <property type="entry name" value="Phosphatase_SH3-domain"/>
</dbReference>
<dbReference type="PANTHER" id="PTHR16469">
    <property type="entry name" value="UBIQUITIN-ASSOCIATED AND SH3 DOMAIN-CONTAINING BA-RELATED"/>
    <property type="match status" value="1"/>
</dbReference>
<keyword evidence="3" id="KW-1185">Reference proteome</keyword>
<dbReference type="SMART" id="SM00855">
    <property type="entry name" value="PGAM"/>
    <property type="match status" value="1"/>
</dbReference>
<reference evidence="2 3" key="1">
    <citation type="journal article" date="2015" name="Fungal Genet. Biol.">
        <title>Evolution of novel wood decay mechanisms in Agaricales revealed by the genome sequences of Fistulina hepatica and Cylindrobasidium torrendii.</title>
        <authorList>
            <person name="Floudas D."/>
            <person name="Held B.W."/>
            <person name="Riley R."/>
            <person name="Nagy L.G."/>
            <person name="Koehler G."/>
            <person name="Ransdell A.S."/>
            <person name="Younus H."/>
            <person name="Chow J."/>
            <person name="Chiniquy J."/>
            <person name="Lipzen A."/>
            <person name="Tritt A."/>
            <person name="Sun H."/>
            <person name="Haridas S."/>
            <person name="LaButti K."/>
            <person name="Ohm R.A."/>
            <person name="Kues U."/>
            <person name="Blanchette R.A."/>
            <person name="Grigoriev I.V."/>
            <person name="Minto R.E."/>
            <person name="Hibbett D.S."/>
        </authorList>
    </citation>
    <scope>NUCLEOTIDE SEQUENCE [LARGE SCALE GENOMIC DNA]</scope>
    <source>
        <strain evidence="2 3">ATCC 64428</strain>
    </source>
</reference>
<dbReference type="Gene3D" id="3.40.50.1240">
    <property type="entry name" value="Phosphoglycerate mutase-like"/>
    <property type="match status" value="1"/>
</dbReference>
<evidence type="ECO:0000313" key="2">
    <source>
        <dbReference type="EMBL" id="KIY50603.1"/>
    </source>
</evidence>
<organism evidence="2 3">
    <name type="scientific">Fistulina hepatica ATCC 64428</name>
    <dbReference type="NCBI Taxonomy" id="1128425"/>
    <lineage>
        <taxon>Eukaryota</taxon>
        <taxon>Fungi</taxon>
        <taxon>Dikarya</taxon>
        <taxon>Basidiomycota</taxon>
        <taxon>Agaricomycotina</taxon>
        <taxon>Agaricomycetes</taxon>
        <taxon>Agaricomycetidae</taxon>
        <taxon>Agaricales</taxon>
        <taxon>Fistulinaceae</taxon>
        <taxon>Fistulina</taxon>
    </lineage>
</organism>
<dbReference type="SUPFAM" id="SSF53254">
    <property type="entry name" value="Phosphoglycerate mutase-like"/>
    <property type="match status" value="1"/>
</dbReference>
<evidence type="ECO:0000313" key="3">
    <source>
        <dbReference type="Proteomes" id="UP000054144"/>
    </source>
</evidence>
<protein>
    <submittedName>
        <fullName evidence="2">Phosphoglycerate mutase-like protein</fullName>
    </submittedName>
</protein>
<dbReference type="InterPro" id="IPR013078">
    <property type="entry name" value="His_Pase_superF_clade-1"/>
</dbReference>
<dbReference type="Pfam" id="PF00300">
    <property type="entry name" value="His_Phos_1"/>
    <property type="match status" value="1"/>
</dbReference>
<accession>A0A0D7AID1</accession>
<proteinExistence type="predicted"/>